<comment type="caution">
    <text evidence="1">The sequence shown here is derived from an EMBL/GenBank/DDBJ whole genome shotgun (WGS) entry which is preliminary data.</text>
</comment>
<organism evidence="1 2">
    <name type="scientific">Ilyodon furcidens</name>
    <name type="common">goldbreast splitfin</name>
    <dbReference type="NCBI Taxonomy" id="33524"/>
    <lineage>
        <taxon>Eukaryota</taxon>
        <taxon>Metazoa</taxon>
        <taxon>Chordata</taxon>
        <taxon>Craniata</taxon>
        <taxon>Vertebrata</taxon>
        <taxon>Euteleostomi</taxon>
        <taxon>Actinopterygii</taxon>
        <taxon>Neopterygii</taxon>
        <taxon>Teleostei</taxon>
        <taxon>Neoteleostei</taxon>
        <taxon>Acanthomorphata</taxon>
        <taxon>Ovalentaria</taxon>
        <taxon>Atherinomorphae</taxon>
        <taxon>Cyprinodontiformes</taxon>
        <taxon>Goodeidae</taxon>
        <taxon>Ilyodon</taxon>
    </lineage>
</organism>
<dbReference type="EMBL" id="JAHRIQ010063496">
    <property type="protein sequence ID" value="MEQ2242182.1"/>
    <property type="molecule type" value="Genomic_DNA"/>
</dbReference>
<sequence length="108" mass="12712">MNEYSKFVQLGTFTNKEPHFSNSVSKKLRLLNTVKFISSFFLPKIQVLLEGWGSKKMSLKYQRIKTYVFMYKNWQTMKKTELHTETNQDGCHLSFCVELSTQSLHHAV</sequence>
<proteinExistence type="predicted"/>
<protein>
    <submittedName>
        <fullName evidence="1">Uncharacterized protein</fullName>
    </submittedName>
</protein>
<name>A0ABV0UEL7_9TELE</name>
<reference evidence="1 2" key="1">
    <citation type="submission" date="2021-06" db="EMBL/GenBank/DDBJ databases">
        <authorList>
            <person name="Palmer J.M."/>
        </authorList>
    </citation>
    <scope>NUCLEOTIDE SEQUENCE [LARGE SCALE GENOMIC DNA]</scope>
    <source>
        <strain evidence="2">if_2019</strain>
        <tissue evidence="1">Muscle</tissue>
    </source>
</reference>
<accession>A0ABV0UEL7</accession>
<keyword evidence="2" id="KW-1185">Reference proteome</keyword>
<dbReference type="Proteomes" id="UP001482620">
    <property type="component" value="Unassembled WGS sequence"/>
</dbReference>
<evidence type="ECO:0000313" key="2">
    <source>
        <dbReference type="Proteomes" id="UP001482620"/>
    </source>
</evidence>
<gene>
    <name evidence="1" type="ORF">ILYODFUR_033160</name>
</gene>
<evidence type="ECO:0000313" key="1">
    <source>
        <dbReference type="EMBL" id="MEQ2242182.1"/>
    </source>
</evidence>